<organism evidence="16">
    <name type="scientific">Drosophila rhopaloa</name>
    <name type="common">Fruit fly</name>
    <dbReference type="NCBI Taxonomy" id="1041015"/>
    <lineage>
        <taxon>Eukaryota</taxon>
        <taxon>Metazoa</taxon>
        <taxon>Ecdysozoa</taxon>
        <taxon>Arthropoda</taxon>
        <taxon>Hexapoda</taxon>
        <taxon>Insecta</taxon>
        <taxon>Pterygota</taxon>
        <taxon>Neoptera</taxon>
        <taxon>Endopterygota</taxon>
        <taxon>Diptera</taxon>
        <taxon>Brachycera</taxon>
        <taxon>Muscomorpha</taxon>
        <taxon>Ephydroidea</taxon>
        <taxon>Drosophilidae</taxon>
        <taxon>Drosophila</taxon>
        <taxon>Sophophora</taxon>
    </lineage>
</organism>
<name>A0A6P4DU57_DRORH</name>
<keyword evidence="7" id="KW-0915">Sodium</keyword>
<dbReference type="GO" id="GO:0005886">
    <property type="term" value="C:plasma membrane"/>
    <property type="evidence" value="ECO:0007669"/>
    <property type="project" value="TreeGrafter"/>
</dbReference>
<evidence type="ECO:0000256" key="12">
    <source>
        <dbReference type="RuleBase" id="RU000679"/>
    </source>
</evidence>
<evidence type="ECO:0000256" key="9">
    <source>
        <dbReference type="ARBA" id="ARBA00023136"/>
    </source>
</evidence>
<evidence type="ECO:0000256" key="5">
    <source>
        <dbReference type="ARBA" id="ARBA00022692"/>
    </source>
</evidence>
<dbReference type="PANTHER" id="PTHR11690">
    <property type="entry name" value="AMILORIDE-SENSITIVE SODIUM CHANNEL-RELATED"/>
    <property type="match status" value="1"/>
</dbReference>
<evidence type="ECO:0000256" key="4">
    <source>
        <dbReference type="ARBA" id="ARBA00022461"/>
    </source>
</evidence>
<keyword evidence="15" id="KW-1185">Reference proteome</keyword>
<keyword evidence="8 12" id="KW-0406">Ion transport</keyword>
<keyword evidence="6 13" id="KW-1133">Transmembrane helix</keyword>
<dbReference type="AlphaFoldDB" id="A0A6P4DU57"/>
<dbReference type="Pfam" id="PF00858">
    <property type="entry name" value="ASC"/>
    <property type="match status" value="1"/>
</dbReference>
<evidence type="ECO:0000256" key="1">
    <source>
        <dbReference type="ARBA" id="ARBA00004141"/>
    </source>
</evidence>
<evidence type="ECO:0000256" key="7">
    <source>
        <dbReference type="ARBA" id="ARBA00023053"/>
    </source>
</evidence>
<evidence type="ECO:0000256" key="13">
    <source>
        <dbReference type="SAM" id="Phobius"/>
    </source>
</evidence>
<evidence type="ECO:0000313" key="14">
    <source>
        <dbReference type="EnsemblMetazoa" id="XP_016968857.1"/>
    </source>
</evidence>
<evidence type="ECO:0000256" key="2">
    <source>
        <dbReference type="ARBA" id="ARBA00007193"/>
    </source>
</evidence>
<evidence type="ECO:0000256" key="8">
    <source>
        <dbReference type="ARBA" id="ARBA00023065"/>
    </source>
</evidence>
<reference evidence="14" key="3">
    <citation type="submission" date="2025-05" db="UniProtKB">
        <authorList>
            <consortium name="EnsemblMetazoa"/>
        </authorList>
    </citation>
    <scope>IDENTIFICATION</scope>
</reference>
<dbReference type="RefSeq" id="XP_016968857.1">
    <property type="nucleotide sequence ID" value="XM_017113368.1"/>
</dbReference>
<keyword evidence="3 12" id="KW-0813">Transport</keyword>
<evidence type="ECO:0000313" key="15">
    <source>
        <dbReference type="Proteomes" id="UP001652680"/>
    </source>
</evidence>
<dbReference type="PRINTS" id="PR01078">
    <property type="entry name" value="AMINACHANNEL"/>
</dbReference>
<keyword evidence="10 12" id="KW-0739">Sodium transport</keyword>
<reference evidence="16" key="2">
    <citation type="submission" date="2025-04" db="UniProtKB">
        <authorList>
            <consortium name="RefSeq"/>
        </authorList>
    </citation>
    <scope>IDENTIFICATION</scope>
</reference>
<evidence type="ECO:0000256" key="11">
    <source>
        <dbReference type="ARBA" id="ARBA00023303"/>
    </source>
</evidence>
<dbReference type="PANTHER" id="PTHR11690:SF157">
    <property type="entry name" value="PICKPOCKET 15"/>
    <property type="match status" value="1"/>
</dbReference>
<reference evidence="15" key="1">
    <citation type="journal article" date="2021" name="Elife">
        <title>Highly contiguous assemblies of 101 drosophilid genomes.</title>
        <authorList>
            <person name="Kim B.Y."/>
            <person name="Wang J.R."/>
            <person name="Miller D.E."/>
            <person name="Barmina O."/>
            <person name="Delaney E."/>
            <person name="Thompson A."/>
            <person name="Comeault A.A."/>
            <person name="Peede D."/>
            <person name="D'Agostino E.R."/>
            <person name="Pelaez J."/>
            <person name="Aguilar J.M."/>
            <person name="Haji D."/>
            <person name="Matsunaga T."/>
            <person name="Armstrong E.E."/>
            <person name="Zych M."/>
            <person name="Ogawa Y."/>
            <person name="Stamenkovic-Radak M."/>
            <person name="Jelic M."/>
            <person name="Veselinovic M.S."/>
            <person name="Tanaskovic M."/>
            <person name="Eric P."/>
            <person name="Gao J.J."/>
            <person name="Katoh T.K."/>
            <person name="Toda M.J."/>
            <person name="Watabe H."/>
            <person name="Watada M."/>
            <person name="Davis J.S."/>
            <person name="Moyle L.C."/>
            <person name="Manoli G."/>
            <person name="Bertolini E."/>
            <person name="Kostal V."/>
            <person name="Hawley R.S."/>
            <person name="Takahashi A."/>
            <person name="Jones C.D."/>
            <person name="Price D.K."/>
            <person name="Whiteman N."/>
            <person name="Kopp A."/>
            <person name="Matute D.R."/>
            <person name="Petrov D.A."/>
        </authorList>
    </citation>
    <scope>NUCLEOTIDE SEQUENCE [LARGE SCALE GENOMIC DNA]</scope>
</reference>
<dbReference type="GO" id="GO:0015280">
    <property type="term" value="F:ligand-gated sodium channel activity"/>
    <property type="evidence" value="ECO:0007669"/>
    <property type="project" value="TreeGrafter"/>
</dbReference>
<dbReference type="FunFam" id="1.10.287.770:FF:000012">
    <property type="entry name" value="Pickpocket 10"/>
    <property type="match status" value="1"/>
</dbReference>
<dbReference type="EnsemblMetazoa" id="XM_017113368.1">
    <property type="protein sequence ID" value="XP_016968857.1"/>
    <property type="gene ID" value="LOC108036956"/>
</dbReference>
<gene>
    <name evidence="16" type="primary">LOC108036956</name>
    <name evidence="14" type="synonym">108036956</name>
</gene>
<proteinExistence type="inferred from homology"/>
<keyword evidence="4 12" id="KW-0894">Sodium channel</keyword>
<dbReference type="Gene3D" id="2.60.470.10">
    <property type="entry name" value="Acid-sensing ion channels like domains"/>
    <property type="match status" value="1"/>
</dbReference>
<feature type="transmembrane region" description="Helical" evidence="13">
    <location>
        <begin position="443"/>
        <end position="469"/>
    </location>
</feature>
<evidence type="ECO:0000256" key="3">
    <source>
        <dbReference type="ARBA" id="ARBA00022448"/>
    </source>
</evidence>
<accession>A0A6P4DU57</accession>
<protein>
    <submittedName>
        <fullName evidence="16">Sodium channel protein Nach</fullName>
    </submittedName>
</protein>
<dbReference type="Gene3D" id="1.10.287.770">
    <property type="entry name" value="YojJ-like"/>
    <property type="match status" value="1"/>
</dbReference>
<comment type="similarity">
    <text evidence="2 12">Belongs to the amiloride-sensitive sodium channel (TC 1.A.6) family.</text>
</comment>
<dbReference type="Proteomes" id="UP001652680">
    <property type="component" value="Unassembled WGS sequence"/>
</dbReference>
<dbReference type="OrthoDB" id="5874059at2759"/>
<evidence type="ECO:0000256" key="10">
    <source>
        <dbReference type="ARBA" id="ARBA00023201"/>
    </source>
</evidence>
<sequence>MAPPINADGYGRPERSYRDLLWQFGAHLKDYCSNCTLAGFAYIANSRLHPTERVFWLICVLVSSLGCYCLIVEYQRSFPTRAVSIVYESLPPFSNWKFPSVSVCEYLHKYQLIPKYVDYIGSLGVDRDGGYPYELEVGFAAILYPPTYNEGTLKQLCPTVSQCPNCATCPSGNFRQIKNWYGANCSDVMAECKLSGQPFDCCQYFQPLITPFGPCFMLNSLQNNEPGSEHWLNTDLDPSYQKAKLELGMKTSVHVSVLNEEDIAHTAIVPPGVPISLPGQGKYFQIQVVRMVNDPDVNEVDPKIRSCLFPNESPPASQYKAYSFTTCIADCARKMQIETCGCASIFVSPTEDPRYPDCDLDGFLCLESHGLIKPDSKLLKNNNKGHKDSCGCLPSCNDGDIQIIYEAFSTYNQSTTLRTVTISIPALPTDQFRRQAIRTRLDVVVSMGGMLGLFLGASILSAIEFIYYFTVRPFTNMLRARSARV</sequence>
<dbReference type="GeneID" id="108036956"/>
<evidence type="ECO:0000256" key="6">
    <source>
        <dbReference type="ARBA" id="ARBA00022989"/>
    </source>
</evidence>
<keyword evidence="11 12" id="KW-0407">Ion channel</keyword>
<keyword evidence="9 13" id="KW-0472">Membrane</keyword>
<keyword evidence="5 12" id="KW-0812">Transmembrane</keyword>
<comment type="subcellular location">
    <subcellularLocation>
        <location evidence="1">Membrane</location>
        <topology evidence="1">Multi-pass membrane protein</topology>
    </subcellularLocation>
</comment>
<evidence type="ECO:0000313" key="16">
    <source>
        <dbReference type="RefSeq" id="XP_016968857.1"/>
    </source>
</evidence>
<dbReference type="InterPro" id="IPR001873">
    <property type="entry name" value="ENaC"/>
</dbReference>